<dbReference type="EMBL" id="BGPR01000222">
    <property type="protein sequence ID" value="GBM05997.1"/>
    <property type="molecule type" value="Genomic_DNA"/>
</dbReference>
<reference evidence="1 2" key="1">
    <citation type="journal article" date="2019" name="Sci. Rep.">
        <title>Orb-weaving spider Araneus ventricosus genome elucidates the spidroin gene catalogue.</title>
        <authorList>
            <person name="Kono N."/>
            <person name="Nakamura H."/>
            <person name="Ohtoshi R."/>
            <person name="Moran D.A.P."/>
            <person name="Shinohara A."/>
            <person name="Yoshida Y."/>
            <person name="Fujiwara M."/>
            <person name="Mori M."/>
            <person name="Tomita M."/>
            <person name="Arakawa K."/>
        </authorList>
    </citation>
    <scope>NUCLEOTIDE SEQUENCE [LARGE SCALE GENOMIC DNA]</scope>
</reference>
<sequence>MTRTTLKLSLPSLSFPTTWAEGRLAHSDGFWVRRTSMYGGYSVESGFEPGNPQTLTGSCSCSVGSCFGAMRLTGFVLCLVCARPRLAFSSRARPRFVFGVCSWLALFRFVLG</sequence>
<gene>
    <name evidence="1" type="ORF">AVEN_49388_1</name>
</gene>
<name>A0A4Y2CQD0_ARAVE</name>
<evidence type="ECO:0000313" key="2">
    <source>
        <dbReference type="Proteomes" id="UP000499080"/>
    </source>
</evidence>
<accession>A0A4Y2CQD0</accession>
<dbReference type="Proteomes" id="UP000499080">
    <property type="component" value="Unassembled WGS sequence"/>
</dbReference>
<evidence type="ECO:0000313" key="1">
    <source>
        <dbReference type="EMBL" id="GBM05997.1"/>
    </source>
</evidence>
<organism evidence="1 2">
    <name type="scientific">Araneus ventricosus</name>
    <name type="common">Orbweaver spider</name>
    <name type="synonym">Epeira ventricosa</name>
    <dbReference type="NCBI Taxonomy" id="182803"/>
    <lineage>
        <taxon>Eukaryota</taxon>
        <taxon>Metazoa</taxon>
        <taxon>Ecdysozoa</taxon>
        <taxon>Arthropoda</taxon>
        <taxon>Chelicerata</taxon>
        <taxon>Arachnida</taxon>
        <taxon>Araneae</taxon>
        <taxon>Araneomorphae</taxon>
        <taxon>Entelegynae</taxon>
        <taxon>Araneoidea</taxon>
        <taxon>Araneidae</taxon>
        <taxon>Araneus</taxon>
    </lineage>
</organism>
<comment type="caution">
    <text evidence="1">The sequence shown here is derived from an EMBL/GenBank/DDBJ whole genome shotgun (WGS) entry which is preliminary data.</text>
</comment>
<keyword evidence="2" id="KW-1185">Reference proteome</keyword>
<protein>
    <submittedName>
        <fullName evidence="1">Uncharacterized protein</fullName>
    </submittedName>
</protein>
<proteinExistence type="predicted"/>
<dbReference type="AlphaFoldDB" id="A0A4Y2CQD0"/>